<reference evidence="3 4" key="1">
    <citation type="submission" date="2019-12" db="EMBL/GenBank/DDBJ databases">
        <authorList>
            <person name="Kun Z."/>
        </authorList>
    </citation>
    <scope>NUCLEOTIDE SEQUENCE [LARGE SCALE GENOMIC DNA]</scope>
    <source>
        <strain evidence="3 4">YIM 123512</strain>
    </source>
</reference>
<dbReference type="PANTHER" id="PTHR35788">
    <property type="entry name" value="EXPORTED PROTEIN-RELATED"/>
    <property type="match status" value="1"/>
</dbReference>
<proteinExistence type="predicted"/>
<keyword evidence="2" id="KW-0472">Membrane</keyword>
<gene>
    <name evidence="3" type="ORF">GRQ65_00245</name>
</gene>
<comment type="caution">
    <text evidence="3">The sequence shown here is derived from an EMBL/GenBank/DDBJ whole genome shotgun (WGS) entry which is preliminary data.</text>
</comment>
<evidence type="ECO:0000313" key="3">
    <source>
        <dbReference type="EMBL" id="MXG87977.1"/>
    </source>
</evidence>
<evidence type="ECO:0000256" key="2">
    <source>
        <dbReference type="SAM" id="Phobius"/>
    </source>
</evidence>
<keyword evidence="4" id="KW-1185">Reference proteome</keyword>
<dbReference type="EMBL" id="WUEK01000001">
    <property type="protein sequence ID" value="MXG87977.1"/>
    <property type="molecule type" value="Genomic_DNA"/>
</dbReference>
<feature type="transmembrane region" description="Helical" evidence="2">
    <location>
        <begin position="23"/>
        <end position="46"/>
    </location>
</feature>
<organism evidence="3 4">
    <name type="scientific">Nocardioides flavescens</name>
    <dbReference type="NCBI Taxonomy" id="2691959"/>
    <lineage>
        <taxon>Bacteria</taxon>
        <taxon>Bacillati</taxon>
        <taxon>Actinomycetota</taxon>
        <taxon>Actinomycetes</taxon>
        <taxon>Propionibacteriales</taxon>
        <taxon>Nocardioidaceae</taxon>
        <taxon>Nocardioides</taxon>
    </lineage>
</organism>
<dbReference type="AlphaFoldDB" id="A0A6L7EL32"/>
<evidence type="ECO:0000313" key="4">
    <source>
        <dbReference type="Proteomes" id="UP000473325"/>
    </source>
</evidence>
<feature type="compositionally biased region" description="Gly residues" evidence="1">
    <location>
        <begin position="593"/>
        <end position="609"/>
    </location>
</feature>
<keyword evidence="2" id="KW-0812">Transmembrane</keyword>
<accession>A0A6L7EL32</accession>
<dbReference type="InterPro" id="IPR052913">
    <property type="entry name" value="Glycopeptide_resist_protein"/>
</dbReference>
<evidence type="ECO:0008006" key="5">
    <source>
        <dbReference type="Google" id="ProtNLM"/>
    </source>
</evidence>
<dbReference type="RefSeq" id="WP_160873995.1">
    <property type="nucleotide sequence ID" value="NZ_WUEK01000001.1"/>
</dbReference>
<dbReference type="Proteomes" id="UP000473325">
    <property type="component" value="Unassembled WGS sequence"/>
</dbReference>
<protein>
    <recommendedName>
        <fullName evidence="5">Vancomycin resistance protein YoaR, contains peptidoglycan-binding and VanW domains</fullName>
    </recommendedName>
</protein>
<feature type="region of interest" description="Disordered" evidence="1">
    <location>
        <begin position="575"/>
        <end position="609"/>
    </location>
</feature>
<keyword evidence="2" id="KW-1133">Transmembrane helix</keyword>
<evidence type="ECO:0000256" key="1">
    <source>
        <dbReference type="SAM" id="MobiDB-lite"/>
    </source>
</evidence>
<dbReference type="InterPro" id="IPR007391">
    <property type="entry name" value="Vancomycin_resist_VanW"/>
</dbReference>
<name>A0A6L7EL32_9ACTN</name>
<dbReference type="Pfam" id="PF04294">
    <property type="entry name" value="VanW"/>
    <property type="match status" value="1"/>
</dbReference>
<sequence>MSEESSDTPSTPEAPAARPRRRLWWGLLGGTGVLLLAGYAAAVLLVGDTLPRGSSVAGVAVGGLTRDEAEERLEDRLAERADRPLDVVAGAGSAAFERQVAPADAGLSLDPGASVAQVAGGSRWSPAGLWGRLTGGADVDAVVDVDDETLDGLLSRIDDEVATEPVEGAVRLTRKGVRATDAEPGTGLDADGAREALVAAYPAETEVRLPLVDVAPAIDQDAVDRAVEEFADPALSGPVTISFQGSEVTLEPTEYARALVLEPEGGDLVPQLRPRALHSLLDTLVASDGEAPVDASVTLVRGKPQVVPGKPGVSYDRQQVDEAFLDLVVAPEGERTLDVAAAVVEPEFTTAEAEALGITERISSFTTYFPYAEYRNVNIGRAGELVDGTLVAPGETFSLNGTVGERTAENGFTEGFIISDGIFKEDLGGGVSQMATTVFNAAFFGGMTDVEHKPHSFYIDRYPVGREATVAWPVVDLQWRNDTPYGVLVQAVVEPSTPSSQGEATVSLYSTKYWDITSDTGPRYNLTSPATRILDTPDCYPNTGYGGFDIDVVRYWRKADSDVLERTETMKTTYTPSDTVICRPPGSLDDSGNGEGGNGSGGTGGNAED</sequence>
<dbReference type="PANTHER" id="PTHR35788:SF1">
    <property type="entry name" value="EXPORTED PROTEIN"/>
    <property type="match status" value="1"/>
</dbReference>